<dbReference type="AlphaFoldDB" id="A0A8H7F970"/>
<comment type="caution">
    <text evidence="1">The sequence shown here is derived from an EMBL/GenBank/DDBJ whole genome shotgun (WGS) entry which is preliminary data.</text>
</comment>
<proteinExistence type="predicted"/>
<reference evidence="1 2" key="1">
    <citation type="journal article" name="Sci. Rep.">
        <title>Telomere-to-telomere assembled and centromere annotated genomes of the two main subspecies of the button mushroom Agaricus bisporus reveal especially polymorphic chromosome ends.</title>
        <authorList>
            <person name="Sonnenberg A.S.M."/>
            <person name="Sedaghat-Telgerd N."/>
            <person name="Lavrijssen B."/>
            <person name="Ohm R.A."/>
            <person name="Hendrickx P.M."/>
            <person name="Scholtmeijer K."/>
            <person name="Baars J.J.P."/>
            <person name="van Peer A."/>
        </authorList>
    </citation>
    <scope>NUCLEOTIDE SEQUENCE [LARGE SCALE GENOMIC DNA]</scope>
    <source>
        <strain evidence="1 2">H119_p4</strain>
    </source>
</reference>
<evidence type="ECO:0000313" key="1">
    <source>
        <dbReference type="EMBL" id="KAF7782995.1"/>
    </source>
</evidence>
<evidence type="ECO:0000313" key="2">
    <source>
        <dbReference type="Proteomes" id="UP000629468"/>
    </source>
</evidence>
<protein>
    <submittedName>
        <fullName evidence="1">Uncharacterized protein</fullName>
    </submittedName>
</protein>
<gene>
    <name evidence="1" type="ORF">Agabi119p4_2371</name>
</gene>
<organism evidence="1 2">
    <name type="scientific">Agaricus bisporus var. burnettii</name>
    <dbReference type="NCBI Taxonomy" id="192524"/>
    <lineage>
        <taxon>Eukaryota</taxon>
        <taxon>Fungi</taxon>
        <taxon>Dikarya</taxon>
        <taxon>Basidiomycota</taxon>
        <taxon>Agaricomycotina</taxon>
        <taxon>Agaricomycetes</taxon>
        <taxon>Agaricomycetidae</taxon>
        <taxon>Agaricales</taxon>
        <taxon>Agaricineae</taxon>
        <taxon>Agaricaceae</taxon>
        <taxon>Agaricus</taxon>
    </lineage>
</organism>
<sequence>MLHCAFKSKSPSSKFWKSFAPFSRGGILCSDKVKEKITIIFTDRHWKCTVSSLVQRARSSSDNLGPASPKPLLMIVNIVAQCDSNP</sequence>
<name>A0A8H7F970_AGABI</name>
<dbReference type="EMBL" id="JABXXO010000003">
    <property type="protein sequence ID" value="KAF7782995.1"/>
    <property type="molecule type" value="Genomic_DNA"/>
</dbReference>
<dbReference type="Proteomes" id="UP000629468">
    <property type="component" value="Unassembled WGS sequence"/>
</dbReference>
<accession>A0A8H7F970</accession>